<accession>A0A1I7YLP8</accession>
<keyword evidence="1" id="KW-0812">Transmembrane</keyword>
<feature type="transmembrane region" description="Helical" evidence="1">
    <location>
        <begin position="12"/>
        <end position="37"/>
    </location>
</feature>
<organism evidence="2 3">
    <name type="scientific">Steinernema glaseri</name>
    <dbReference type="NCBI Taxonomy" id="37863"/>
    <lineage>
        <taxon>Eukaryota</taxon>
        <taxon>Metazoa</taxon>
        <taxon>Ecdysozoa</taxon>
        <taxon>Nematoda</taxon>
        <taxon>Chromadorea</taxon>
        <taxon>Rhabditida</taxon>
        <taxon>Tylenchina</taxon>
        <taxon>Panagrolaimomorpha</taxon>
        <taxon>Strongyloidoidea</taxon>
        <taxon>Steinernematidae</taxon>
        <taxon>Steinernema</taxon>
    </lineage>
</organism>
<keyword evidence="2" id="KW-1185">Reference proteome</keyword>
<dbReference type="Proteomes" id="UP000095287">
    <property type="component" value="Unplaced"/>
</dbReference>
<evidence type="ECO:0000256" key="1">
    <source>
        <dbReference type="SAM" id="Phobius"/>
    </source>
</evidence>
<keyword evidence="1" id="KW-0472">Membrane</keyword>
<reference evidence="3" key="1">
    <citation type="submission" date="2016-11" db="UniProtKB">
        <authorList>
            <consortium name="WormBaseParasite"/>
        </authorList>
    </citation>
    <scope>IDENTIFICATION</scope>
</reference>
<feature type="transmembrane region" description="Helical" evidence="1">
    <location>
        <begin position="49"/>
        <end position="73"/>
    </location>
</feature>
<evidence type="ECO:0000313" key="2">
    <source>
        <dbReference type="Proteomes" id="UP000095287"/>
    </source>
</evidence>
<dbReference type="WBParaSite" id="L893_g17688.t1">
    <property type="protein sequence ID" value="L893_g17688.t1"/>
    <property type="gene ID" value="L893_g17688"/>
</dbReference>
<proteinExistence type="predicted"/>
<dbReference type="PANTHER" id="PTHR23021">
    <property type="entry name" value="SERPENTINE RECEPTOR, CLASS T"/>
    <property type="match status" value="1"/>
</dbReference>
<protein>
    <submittedName>
        <fullName evidence="3">7TM_GPCR_Srx domain-containing protein</fullName>
    </submittedName>
</protein>
<dbReference type="InterPro" id="IPR019425">
    <property type="entry name" value="7TM_GPCR_serpentine_rcpt_Srt"/>
</dbReference>
<dbReference type="Pfam" id="PF10321">
    <property type="entry name" value="7TM_GPCR_Srt"/>
    <property type="match status" value="2"/>
</dbReference>
<name>A0A1I7YLP8_9BILA</name>
<feature type="transmembrane region" description="Helical" evidence="1">
    <location>
        <begin position="85"/>
        <end position="109"/>
    </location>
</feature>
<sequence>MGDNSPSVERVIIGAGHTLLAGWFLVLYLAVLFVISMNKNLRILSSYKLMMVTGVLHCTPLVVETVTGVILTFDINISETLLEQIIGAVSSVSYKCSVFMNLILAINRFQILCFLSNTGRATFVLACLAISAIIYLVVVSYLLYRKRSHPQAGRPSTLETRMLIQCILLNGFNALAIFCYNYGIQYVPNRYDGVVSNTTYITINGINSVLYVFFVKAIRSGFMGILVRSRSSVNVHRIPAQGVNCNGPSRPALGLAQEPDKVSVHGGKNTSLTTNT</sequence>
<evidence type="ECO:0000313" key="3">
    <source>
        <dbReference type="WBParaSite" id="L893_g17688.t1"/>
    </source>
</evidence>
<keyword evidence="1" id="KW-1133">Transmembrane helix</keyword>
<dbReference type="AlphaFoldDB" id="A0A1I7YLP8"/>
<feature type="transmembrane region" description="Helical" evidence="1">
    <location>
        <begin position="121"/>
        <end position="142"/>
    </location>
</feature>
<dbReference type="SUPFAM" id="SSF81321">
    <property type="entry name" value="Family A G protein-coupled receptor-like"/>
    <property type="match status" value="1"/>
</dbReference>
<feature type="transmembrane region" description="Helical" evidence="1">
    <location>
        <begin position="162"/>
        <end position="182"/>
    </location>
</feature>